<comment type="caution">
    <text evidence="1">The sequence shown here is derived from an EMBL/GenBank/DDBJ whole genome shotgun (WGS) entry which is preliminary data.</text>
</comment>
<organism evidence="1 2">
    <name type="scientific">Hyalomma marginatum</name>
    <dbReference type="NCBI Taxonomy" id="34627"/>
    <lineage>
        <taxon>Eukaryota</taxon>
        <taxon>Metazoa</taxon>
        <taxon>Ecdysozoa</taxon>
        <taxon>Arthropoda</taxon>
        <taxon>Chelicerata</taxon>
        <taxon>Arachnida</taxon>
        <taxon>Acari</taxon>
        <taxon>Parasitiformes</taxon>
        <taxon>Ixodida</taxon>
        <taxon>Ixodoidea</taxon>
        <taxon>Ixodidae</taxon>
        <taxon>Hyalomminae</taxon>
        <taxon>Hyalomma</taxon>
    </lineage>
</organism>
<evidence type="ECO:0000313" key="2">
    <source>
        <dbReference type="Proteomes" id="UP000837675"/>
    </source>
</evidence>
<evidence type="ECO:0000313" key="1">
    <source>
        <dbReference type="EMBL" id="CAG7599878.1"/>
    </source>
</evidence>
<proteinExistence type="predicted"/>
<reference evidence="1" key="1">
    <citation type="submission" date="2021-06" db="EMBL/GenBank/DDBJ databases">
        <authorList>
            <person name="Nardi T."/>
            <person name="Nardi T."/>
        </authorList>
    </citation>
    <scope>NUCLEOTIDE SEQUENCE</scope>
</reference>
<name>A0A8S4BXF2_9ACAR</name>
<sequence length="73" mass="8469">MSTVINGRDLEKIINRIESIENKKILNAFAFLLGINQALSEENHYKHFYTYMQQIVARRGKEVGMTNITQSHT</sequence>
<accession>A0A8S4BXF2</accession>
<gene>
    <name evidence="1" type="ORF">MHYMCMPASI_01136</name>
</gene>
<dbReference type="EMBL" id="CAJVAF010000348">
    <property type="protein sequence ID" value="CAG7599878.1"/>
    <property type="molecule type" value="Genomic_DNA"/>
</dbReference>
<keyword evidence="2" id="KW-1185">Reference proteome</keyword>
<protein>
    <submittedName>
        <fullName evidence="1">Uncharacterized protein</fullName>
    </submittedName>
</protein>
<dbReference type="Proteomes" id="UP000837675">
    <property type="component" value="Unassembled WGS sequence"/>
</dbReference>
<dbReference type="AlphaFoldDB" id="A0A8S4BXF2"/>